<dbReference type="InterPro" id="IPR027417">
    <property type="entry name" value="P-loop_NTPase"/>
</dbReference>
<dbReference type="Gene3D" id="3.40.50.300">
    <property type="entry name" value="P-loop containing nucleotide triphosphate hydrolases"/>
    <property type="match status" value="1"/>
</dbReference>
<dbReference type="EMBL" id="SNXI01000005">
    <property type="protein sequence ID" value="TDP38210.1"/>
    <property type="molecule type" value="Genomic_DNA"/>
</dbReference>
<dbReference type="PANTHER" id="PTHR30050">
    <property type="entry name" value="CHROMOSOMAL REPLICATION INITIATOR PROTEIN DNAA"/>
    <property type="match status" value="1"/>
</dbReference>
<reference evidence="3 4" key="1">
    <citation type="submission" date="2019-03" db="EMBL/GenBank/DDBJ databases">
        <title>Freshwater and sediment microbial communities from various areas in North America, analyzing microbe dynamics in response to fracking.</title>
        <authorList>
            <person name="Lamendella R."/>
        </authorList>
    </citation>
    <scope>NUCLEOTIDE SEQUENCE [LARGE SCALE GENOMIC DNA]</scope>
    <source>
        <strain evidence="3 4">18_TX</strain>
    </source>
</reference>
<dbReference type="NCBIfam" id="TIGR03420">
    <property type="entry name" value="DnaA_homol_Hda"/>
    <property type="match status" value="1"/>
</dbReference>
<dbReference type="Gene3D" id="1.10.8.60">
    <property type="match status" value="1"/>
</dbReference>
<protein>
    <submittedName>
        <fullName evidence="3">Regulatory inactivation of DnaA Hda protein</fullName>
    </submittedName>
</protein>
<dbReference type="AlphaFoldDB" id="A0A4R6PKE2"/>
<evidence type="ECO:0000259" key="1">
    <source>
        <dbReference type="Pfam" id="PF00308"/>
    </source>
</evidence>
<name>A0A4R6PKE2_9GAMM</name>
<dbReference type="GO" id="GO:0032297">
    <property type="term" value="P:negative regulation of DNA-templated DNA replication initiation"/>
    <property type="evidence" value="ECO:0007669"/>
    <property type="project" value="InterPro"/>
</dbReference>
<feature type="domain" description="Chromosomal replication initiator protein DnaA ATPAse" evidence="1">
    <location>
        <begin position="24"/>
        <end position="170"/>
    </location>
</feature>
<gene>
    <name evidence="3" type="ORF">DEU29_10562</name>
</gene>
<keyword evidence="4" id="KW-1185">Reference proteome</keyword>
<dbReference type="SUPFAM" id="SSF52540">
    <property type="entry name" value="P-loop containing nucleoside triphosphate hydrolases"/>
    <property type="match status" value="1"/>
</dbReference>
<dbReference type="Pfam" id="PF00308">
    <property type="entry name" value="Bac_DnaA"/>
    <property type="match status" value="1"/>
</dbReference>
<dbReference type="Pfam" id="PF22688">
    <property type="entry name" value="Hda_lid"/>
    <property type="match status" value="1"/>
</dbReference>
<dbReference type="GO" id="GO:0006270">
    <property type="term" value="P:DNA replication initiation"/>
    <property type="evidence" value="ECO:0007669"/>
    <property type="project" value="TreeGrafter"/>
</dbReference>
<dbReference type="OrthoDB" id="9784878at2"/>
<dbReference type="Proteomes" id="UP000295531">
    <property type="component" value="Unassembled WGS sequence"/>
</dbReference>
<proteinExistence type="predicted"/>
<dbReference type="PANTHER" id="PTHR30050:SF5">
    <property type="entry name" value="DNAA REGULATORY INACTIVATOR HDA"/>
    <property type="match status" value="1"/>
</dbReference>
<feature type="domain" description="Hda lid" evidence="2">
    <location>
        <begin position="180"/>
        <end position="244"/>
    </location>
</feature>
<evidence type="ECO:0000259" key="2">
    <source>
        <dbReference type="Pfam" id="PF22688"/>
    </source>
</evidence>
<dbReference type="InterPro" id="IPR055199">
    <property type="entry name" value="Hda_lid"/>
</dbReference>
<dbReference type="InterPro" id="IPR013317">
    <property type="entry name" value="DnaA_dom"/>
</dbReference>
<accession>A0A4R6PKE2</accession>
<sequence length="246" mass="27145">MVARAARHHPQQLPLQVQLPDDELFSTYFAGANGEAVAWLKQLASQTNEPDSTDRFSWLSGPVASGKSHLLHATVAAASAAGTRVMYLPVAEFADVTEPRSLLDGANDFQLLLLDDIDHVLTASDWCFELFALLNSVLDRGTTRVVMSASQAAVQTDVELADLKSRLQWSTAYQLQPLSDDDKARALILRAHWRGLDLPMDVALFMLHRLGRDMRALLRSLNTLDTASIAAQRRLTIPFVKQALTI</sequence>
<dbReference type="InterPro" id="IPR017788">
    <property type="entry name" value="Hda"/>
</dbReference>
<evidence type="ECO:0000313" key="4">
    <source>
        <dbReference type="Proteomes" id="UP000295531"/>
    </source>
</evidence>
<evidence type="ECO:0000313" key="3">
    <source>
        <dbReference type="EMBL" id="TDP38210.1"/>
    </source>
</evidence>
<dbReference type="RefSeq" id="WP_133539257.1">
    <property type="nucleotide sequence ID" value="NZ_SNXI01000005.1"/>
</dbReference>
<organism evidence="3 4">
    <name type="scientific">Idiomarina aquatica</name>
    <dbReference type="NCBI Taxonomy" id="1327752"/>
    <lineage>
        <taxon>Bacteria</taxon>
        <taxon>Pseudomonadati</taxon>
        <taxon>Pseudomonadota</taxon>
        <taxon>Gammaproteobacteria</taxon>
        <taxon>Alteromonadales</taxon>
        <taxon>Idiomarinaceae</taxon>
        <taxon>Idiomarina</taxon>
    </lineage>
</organism>
<comment type="caution">
    <text evidence="3">The sequence shown here is derived from an EMBL/GenBank/DDBJ whole genome shotgun (WGS) entry which is preliminary data.</text>
</comment>